<protein>
    <submittedName>
        <fullName evidence="1">DUF4843 domain-containing protein</fullName>
    </submittedName>
</protein>
<gene>
    <name evidence="1" type="ORF">ESB13_16135</name>
</gene>
<reference evidence="1 2" key="1">
    <citation type="submission" date="2019-01" db="EMBL/GenBank/DDBJ databases">
        <title>Filimonas sp. strain TTM-71.</title>
        <authorList>
            <person name="Chen W.-M."/>
        </authorList>
    </citation>
    <scope>NUCLEOTIDE SEQUENCE [LARGE SCALE GENOMIC DNA]</scope>
    <source>
        <strain evidence="1 2">TTM-71</strain>
    </source>
</reference>
<dbReference type="AlphaFoldDB" id="A0A4Q1D565"/>
<dbReference type="Pfam" id="PF16132">
    <property type="entry name" value="DUF4843"/>
    <property type="match status" value="1"/>
</dbReference>
<dbReference type="PROSITE" id="PS51257">
    <property type="entry name" value="PROKAR_LIPOPROTEIN"/>
    <property type="match status" value="1"/>
</dbReference>
<dbReference type="InterPro" id="IPR032299">
    <property type="entry name" value="DUF4843"/>
</dbReference>
<evidence type="ECO:0000313" key="1">
    <source>
        <dbReference type="EMBL" id="RXK83615.1"/>
    </source>
</evidence>
<comment type="caution">
    <text evidence="1">The sequence shown here is derived from an EMBL/GenBank/DDBJ whole genome shotgun (WGS) entry which is preliminary data.</text>
</comment>
<name>A0A4Q1D565_9BACT</name>
<accession>A0A4Q1D565</accession>
<sequence length="259" mass="28693">MNTKPTKMKLHSIKLLYLLIAVMGLASCSKEIGSYNDEPRVYFFERGKDLNQTRITFRSFSFLTYPSNVVTDTALIKVKIMGNTSSHNRVVRGRTIATGTTATEGVHYDFVNGVIPADSIWGYLPVVLRRTSDIRTKSITLNVGIAATQDFKPGVVEDSTFTLTWSENVVKPSNWDGIISLGYYFGTYSDVKWRFIILTTGVQSFPLQQSARVPPAPGEYSSAAMLDINRVMKAALAQYNATHTPALTDESGNLVTFPL</sequence>
<evidence type="ECO:0000313" key="2">
    <source>
        <dbReference type="Proteomes" id="UP000290545"/>
    </source>
</evidence>
<dbReference type="EMBL" id="SDHZ01000002">
    <property type="protein sequence ID" value="RXK83615.1"/>
    <property type="molecule type" value="Genomic_DNA"/>
</dbReference>
<dbReference type="Proteomes" id="UP000290545">
    <property type="component" value="Unassembled WGS sequence"/>
</dbReference>
<proteinExistence type="predicted"/>
<organism evidence="1 2">
    <name type="scientific">Filimonas effusa</name>
    <dbReference type="NCBI Taxonomy" id="2508721"/>
    <lineage>
        <taxon>Bacteria</taxon>
        <taxon>Pseudomonadati</taxon>
        <taxon>Bacteroidota</taxon>
        <taxon>Chitinophagia</taxon>
        <taxon>Chitinophagales</taxon>
        <taxon>Chitinophagaceae</taxon>
        <taxon>Filimonas</taxon>
    </lineage>
</organism>
<dbReference type="OrthoDB" id="1094864at2"/>
<keyword evidence="2" id="KW-1185">Reference proteome</keyword>